<keyword evidence="2" id="KW-0378">Hydrolase</keyword>
<dbReference type="AlphaFoldDB" id="M5C213"/>
<dbReference type="Gene3D" id="3.30.70.270">
    <property type="match status" value="1"/>
</dbReference>
<dbReference type="Gene3D" id="3.10.10.10">
    <property type="entry name" value="HIV Type 1 Reverse Transcriptase, subunit A, domain 1"/>
    <property type="match status" value="1"/>
</dbReference>
<dbReference type="PANTHER" id="PTHR24559:SF444">
    <property type="entry name" value="REVERSE TRANSCRIPTASE DOMAIN-CONTAINING PROTEIN"/>
    <property type="match status" value="1"/>
</dbReference>
<dbReference type="OrthoDB" id="3250101at2759"/>
<dbReference type="CDD" id="cd01647">
    <property type="entry name" value="RT_LTR"/>
    <property type="match status" value="1"/>
</dbReference>
<feature type="domain" description="Reverse transcriptase" evidence="1">
    <location>
        <begin position="1"/>
        <end position="135"/>
    </location>
</feature>
<dbReference type="GO" id="GO:0004523">
    <property type="term" value="F:RNA-DNA hybrid ribonuclease activity"/>
    <property type="evidence" value="ECO:0007669"/>
    <property type="project" value="UniProtKB-EC"/>
</dbReference>
<dbReference type="InterPro" id="IPR053134">
    <property type="entry name" value="RNA-dir_DNA_polymerase"/>
</dbReference>
<dbReference type="InterPro" id="IPR043128">
    <property type="entry name" value="Rev_trsase/Diguanyl_cyclase"/>
</dbReference>
<evidence type="ECO:0000313" key="4">
    <source>
        <dbReference type="Proteomes" id="UP000012065"/>
    </source>
</evidence>
<dbReference type="EMBL" id="CAOJ01011461">
    <property type="protein sequence ID" value="CCO33429.1"/>
    <property type="molecule type" value="Genomic_DNA"/>
</dbReference>
<dbReference type="Pfam" id="PF00078">
    <property type="entry name" value="RVT_1"/>
    <property type="match status" value="1"/>
</dbReference>
<reference evidence="2" key="1">
    <citation type="submission" date="2012-10" db="EMBL/GenBank/DDBJ databases">
        <authorList>
            <person name="Jelonek L."/>
        </authorList>
    </citation>
    <scope>NUCLEOTIDE SEQUENCE</scope>
    <source>
        <strain evidence="2">Isolate 7/3/14</strain>
    </source>
</reference>
<proteinExistence type="predicted"/>
<evidence type="ECO:0000313" key="2">
    <source>
        <dbReference type="EMBL" id="CCO33429.1"/>
    </source>
</evidence>
<dbReference type="InterPro" id="IPR043502">
    <property type="entry name" value="DNA/RNA_pol_sf"/>
</dbReference>
<name>M5C213_THACB</name>
<gene>
    <name evidence="2" type="ORF">BN14_07504</name>
    <name evidence="3" type="ORF">RSOLAG1IB_11598</name>
</gene>
<sequence>MFIKKADGSLRLVVDYQKLNEVTVKDVYPLPRQDNLMAKLRKAKIFIKLDLQWGYNNIRIKEGNKWKTVFKTKYGSFEYLVMLFGLTNAPAAFQQFMNNLFRDLLDISVVVYLNNILIFSKDPAEHSKHVREVLH</sequence>
<dbReference type="InterPro" id="IPR000477">
    <property type="entry name" value="RT_dom"/>
</dbReference>
<accession>M5C213</accession>
<evidence type="ECO:0000313" key="3">
    <source>
        <dbReference type="EMBL" id="CEL54200.1"/>
    </source>
</evidence>
<reference evidence="3 5" key="3">
    <citation type="submission" date="2014-11" db="EMBL/GenBank/DDBJ databases">
        <authorList>
            <person name="Wibberg Daniel"/>
        </authorList>
    </citation>
    <scope>NUCLEOTIDE SEQUENCE [LARGE SCALE GENOMIC DNA]</scope>
    <source>
        <strain evidence="3">Rhizoctonia solani AG1-IB 7/3/14</strain>
    </source>
</reference>
<dbReference type="HOGENOM" id="CLU_000384_42_10_1"/>
<protein>
    <submittedName>
        <fullName evidence="2">Rhizoctonia solani AG1-IB WGS project CAOJ00000000 data, isolate 7/3/14, contig 16659</fullName>
        <ecNumber evidence="2">3.1.26.4</ecNumber>
    </submittedName>
</protein>
<reference evidence="2 4" key="2">
    <citation type="journal article" date="2013" name="J. Biotechnol.">
        <title>Establishment and interpretation of the genome sequence of the phytopathogenic fungus Rhizoctonia solani AG1-IB isolate 7/3/14.</title>
        <authorList>
            <person name="Wibberg D.W."/>
            <person name="Jelonek L.J."/>
            <person name="Rupp O.R."/>
            <person name="Hennig M.H."/>
            <person name="Eikmeyer F.E."/>
            <person name="Goesmann A.G."/>
            <person name="Hartmann A.H."/>
            <person name="Borriss R.B."/>
            <person name="Grosch R.G."/>
            <person name="Puehler A.P."/>
            <person name="Schlueter A.S."/>
        </authorList>
    </citation>
    <scope>NUCLEOTIDE SEQUENCE [LARGE SCALE GENOMIC DNA]</scope>
    <source>
        <strain evidence="4">AG1-IB / isolate 7/3/14</strain>
        <strain evidence="2">Isolate 7/3/14</strain>
    </source>
</reference>
<dbReference type="Proteomes" id="UP000012065">
    <property type="component" value="Unassembled WGS sequence"/>
</dbReference>
<evidence type="ECO:0000259" key="1">
    <source>
        <dbReference type="PROSITE" id="PS50878"/>
    </source>
</evidence>
<dbReference type="EMBL" id="LN679252">
    <property type="protein sequence ID" value="CEL54200.1"/>
    <property type="molecule type" value="Genomic_DNA"/>
</dbReference>
<dbReference type="PANTHER" id="PTHR24559">
    <property type="entry name" value="TRANSPOSON TY3-I GAG-POL POLYPROTEIN"/>
    <property type="match status" value="1"/>
</dbReference>
<dbReference type="PROSITE" id="PS50878">
    <property type="entry name" value="RT_POL"/>
    <property type="match status" value="1"/>
</dbReference>
<dbReference type="Proteomes" id="UP000059188">
    <property type="component" value="Unassembled WGS sequence"/>
</dbReference>
<dbReference type="EC" id="3.1.26.4" evidence="2"/>
<keyword evidence="5" id="KW-1185">Reference proteome</keyword>
<evidence type="ECO:0000313" key="5">
    <source>
        <dbReference type="Proteomes" id="UP000059188"/>
    </source>
</evidence>
<dbReference type="SUPFAM" id="SSF56672">
    <property type="entry name" value="DNA/RNA polymerases"/>
    <property type="match status" value="1"/>
</dbReference>
<organism evidence="2 4">
    <name type="scientific">Thanatephorus cucumeris (strain AG1-IB / isolate 7/3/14)</name>
    <name type="common">Lettuce bottom rot fungus</name>
    <name type="synonym">Rhizoctonia solani</name>
    <dbReference type="NCBI Taxonomy" id="1108050"/>
    <lineage>
        <taxon>Eukaryota</taxon>
        <taxon>Fungi</taxon>
        <taxon>Dikarya</taxon>
        <taxon>Basidiomycota</taxon>
        <taxon>Agaricomycotina</taxon>
        <taxon>Agaricomycetes</taxon>
        <taxon>Cantharellales</taxon>
        <taxon>Ceratobasidiaceae</taxon>
        <taxon>Rhizoctonia</taxon>
        <taxon>Rhizoctonia solani AG-1</taxon>
    </lineage>
</organism>